<organism evidence="2 3">
    <name type="scientific">Podospora australis</name>
    <dbReference type="NCBI Taxonomy" id="1536484"/>
    <lineage>
        <taxon>Eukaryota</taxon>
        <taxon>Fungi</taxon>
        <taxon>Dikarya</taxon>
        <taxon>Ascomycota</taxon>
        <taxon>Pezizomycotina</taxon>
        <taxon>Sordariomycetes</taxon>
        <taxon>Sordariomycetidae</taxon>
        <taxon>Sordariales</taxon>
        <taxon>Podosporaceae</taxon>
        <taxon>Podospora</taxon>
    </lineage>
</organism>
<feature type="compositionally biased region" description="Basic residues" evidence="1">
    <location>
        <begin position="146"/>
        <end position="155"/>
    </location>
</feature>
<dbReference type="PANTHER" id="PTHR40628">
    <property type="entry name" value="CHROMO DOMAIN-CONTAINING PROTEIN"/>
    <property type="match status" value="1"/>
</dbReference>
<evidence type="ECO:0000313" key="2">
    <source>
        <dbReference type="EMBL" id="KAK4188083.1"/>
    </source>
</evidence>
<gene>
    <name evidence="2" type="ORF">QBC35DRAFT_550629</name>
</gene>
<keyword evidence="3" id="KW-1185">Reference proteome</keyword>
<feature type="compositionally biased region" description="Low complexity" evidence="1">
    <location>
        <begin position="120"/>
        <end position="129"/>
    </location>
</feature>
<feature type="region of interest" description="Disordered" evidence="1">
    <location>
        <begin position="204"/>
        <end position="263"/>
    </location>
</feature>
<feature type="compositionally biased region" description="Basic and acidic residues" evidence="1">
    <location>
        <begin position="204"/>
        <end position="213"/>
    </location>
</feature>
<dbReference type="PANTHER" id="PTHR40628:SF1">
    <property type="entry name" value="CHROMO DOMAIN-CONTAINING PROTEIN"/>
    <property type="match status" value="1"/>
</dbReference>
<evidence type="ECO:0000256" key="1">
    <source>
        <dbReference type="SAM" id="MobiDB-lite"/>
    </source>
</evidence>
<dbReference type="Proteomes" id="UP001302126">
    <property type="component" value="Unassembled WGS sequence"/>
</dbReference>
<name>A0AAN6WUV8_9PEZI</name>
<dbReference type="AlphaFoldDB" id="A0AAN6WUV8"/>
<protein>
    <submittedName>
        <fullName evidence="2">Uncharacterized protein</fullName>
    </submittedName>
</protein>
<reference evidence="2" key="1">
    <citation type="journal article" date="2023" name="Mol. Phylogenet. Evol.">
        <title>Genome-scale phylogeny and comparative genomics of the fungal order Sordariales.</title>
        <authorList>
            <person name="Hensen N."/>
            <person name="Bonometti L."/>
            <person name="Westerberg I."/>
            <person name="Brannstrom I.O."/>
            <person name="Guillou S."/>
            <person name="Cros-Aarteil S."/>
            <person name="Calhoun S."/>
            <person name="Haridas S."/>
            <person name="Kuo A."/>
            <person name="Mondo S."/>
            <person name="Pangilinan J."/>
            <person name="Riley R."/>
            <person name="LaButti K."/>
            <person name="Andreopoulos B."/>
            <person name="Lipzen A."/>
            <person name="Chen C."/>
            <person name="Yan M."/>
            <person name="Daum C."/>
            <person name="Ng V."/>
            <person name="Clum A."/>
            <person name="Steindorff A."/>
            <person name="Ohm R.A."/>
            <person name="Martin F."/>
            <person name="Silar P."/>
            <person name="Natvig D.O."/>
            <person name="Lalanne C."/>
            <person name="Gautier V."/>
            <person name="Ament-Velasquez S.L."/>
            <person name="Kruys A."/>
            <person name="Hutchinson M.I."/>
            <person name="Powell A.J."/>
            <person name="Barry K."/>
            <person name="Miller A.N."/>
            <person name="Grigoriev I.V."/>
            <person name="Debuchy R."/>
            <person name="Gladieux P."/>
            <person name="Hiltunen Thoren M."/>
            <person name="Johannesson H."/>
        </authorList>
    </citation>
    <scope>NUCLEOTIDE SEQUENCE</scope>
    <source>
        <strain evidence="2">PSN309</strain>
    </source>
</reference>
<accession>A0AAN6WUV8</accession>
<feature type="compositionally biased region" description="Polar residues" evidence="1">
    <location>
        <begin position="237"/>
        <end position="251"/>
    </location>
</feature>
<evidence type="ECO:0000313" key="3">
    <source>
        <dbReference type="Proteomes" id="UP001302126"/>
    </source>
</evidence>
<feature type="region of interest" description="Disordered" evidence="1">
    <location>
        <begin position="66"/>
        <end position="85"/>
    </location>
</feature>
<reference evidence="2" key="2">
    <citation type="submission" date="2023-05" db="EMBL/GenBank/DDBJ databases">
        <authorList>
            <consortium name="Lawrence Berkeley National Laboratory"/>
            <person name="Steindorff A."/>
            <person name="Hensen N."/>
            <person name="Bonometti L."/>
            <person name="Westerberg I."/>
            <person name="Brannstrom I.O."/>
            <person name="Guillou S."/>
            <person name="Cros-Aarteil S."/>
            <person name="Calhoun S."/>
            <person name="Haridas S."/>
            <person name="Kuo A."/>
            <person name="Mondo S."/>
            <person name="Pangilinan J."/>
            <person name="Riley R."/>
            <person name="Labutti K."/>
            <person name="Andreopoulos B."/>
            <person name="Lipzen A."/>
            <person name="Chen C."/>
            <person name="Yanf M."/>
            <person name="Daum C."/>
            <person name="Ng V."/>
            <person name="Clum A."/>
            <person name="Ohm R."/>
            <person name="Martin F."/>
            <person name="Silar P."/>
            <person name="Natvig D."/>
            <person name="Lalanne C."/>
            <person name="Gautier V."/>
            <person name="Ament-Velasquez S.L."/>
            <person name="Kruys A."/>
            <person name="Hutchinson M.I."/>
            <person name="Powell A.J."/>
            <person name="Barry K."/>
            <person name="Miller A.N."/>
            <person name="Grigoriev I.V."/>
            <person name="Debuchy R."/>
            <person name="Gladieux P."/>
            <person name="Thoren M.H."/>
            <person name="Johannesson H."/>
        </authorList>
    </citation>
    <scope>NUCLEOTIDE SEQUENCE</scope>
    <source>
        <strain evidence="2">PSN309</strain>
    </source>
</reference>
<sequence>MTFSRKGSGRRPDWVWSPDSNVHDRQWFTTYTPFKTAFRPDDSLGPRSTLADVQVLGIGDVEIPLRIRPKKNSRPPPRGRPRPPIHAVLQLRPSMIAAQGPDVVLSVHASWPEEERQRWFRAQRQQRSQAPTPGSVVESNGSTNSRRAKKTRKSRDTKPVTAASGPTGGSGGSKTSAPTHDIDAPEYTQEERGWLKKSWGNEYKDEHREEGRRMVRSIMEDDTAPSTRPPSRARKNSAPTIARSSTDTKPSASPLEEPSYTAEEKKWLKVNWKNEYNFLRAHGMTVYTRADWEAGRRLVRSIMSDVD</sequence>
<comment type="caution">
    <text evidence="2">The sequence shown here is derived from an EMBL/GenBank/DDBJ whole genome shotgun (WGS) entry which is preliminary data.</text>
</comment>
<dbReference type="EMBL" id="MU864393">
    <property type="protein sequence ID" value="KAK4188083.1"/>
    <property type="molecule type" value="Genomic_DNA"/>
</dbReference>
<proteinExistence type="predicted"/>
<feature type="compositionally biased region" description="Basic residues" evidence="1">
    <location>
        <begin position="67"/>
        <end position="83"/>
    </location>
</feature>
<feature type="region of interest" description="Disordered" evidence="1">
    <location>
        <begin position="117"/>
        <end position="189"/>
    </location>
</feature>